<feature type="non-terminal residue" evidence="3">
    <location>
        <position position="113"/>
    </location>
</feature>
<dbReference type="Gene3D" id="3.20.20.30">
    <property type="entry name" value="Luciferase-like domain"/>
    <property type="match status" value="1"/>
</dbReference>
<reference evidence="3 4" key="1">
    <citation type="submission" date="2020-04" db="EMBL/GenBank/DDBJ databases">
        <title>MicrobeNet Type strains.</title>
        <authorList>
            <person name="Nicholson A.C."/>
        </authorList>
    </citation>
    <scope>NUCLEOTIDE SEQUENCE [LARGE SCALE GENOMIC DNA]</scope>
    <source>
        <strain evidence="3 4">ATCC BAA-787</strain>
    </source>
</reference>
<feature type="region of interest" description="Disordered" evidence="1">
    <location>
        <begin position="79"/>
        <end position="113"/>
    </location>
</feature>
<keyword evidence="4" id="KW-1185">Reference proteome</keyword>
<comment type="caution">
    <text evidence="3">The sequence shown here is derived from an EMBL/GenBank/DDBJ whole genome shotgun (WGS) entry which is preliminary data.</text>
</comment>
<evidence type="ECO:0000256" key="1">
    <source>
        <dbReference type="SAM" id="MobiDB-lite"/>
    </source>
</evidence>
<dbReference type="EMBL" id="JAAXOY010000586">
    <property type="protein sequence ID" value="NKY41140.1"/>
    <property type="molecule type" value="Genomic_DNA"/>
</dbReference>
<dbReference type="SUPFAM" id="SSF51679">
    <property type="entry name" value="Bacterial luciferase-like"/>
    <property type="match status" value="1"/>
</dbReference>
<organism evidence="3 4">
    <name type="scientific">Cellulomonas septica</name>
    <dbReference type="NCBI Taxonomy" id="285080"/>
    <lineage>
        <taxon>Bacteria</taxon>
        <taxon>Bacillati</taxon>
        <taxon>Actinomycetota</taxon>
        <taxon>Actinomycetes</taxon>
        <taxon>Micrococcales</taxon>
        <taxon>Cellulomonadaceae</taxon>
        <taxon>Cellulomonas</taxon>
    </lineage>
</organism>
<dbReference type="Proteomes" id="UP000777774">
    <property type="component" value="Unassembled WGS sequence"/>
</dbReference>
<dbReference type="PANTHER" id="PTHR30137">
    <property type="entry name" value="LUCIFERASE-LIKE MONOOXYGENASE"/>
    <property type="match status" value="1"/>
</dbReference>
<evidence type="ECO:0000313" key="4">
    <source>
        <dbReference type="Proteomes" id="UP000777774"/>
    </source>
</evidence>
<gene>
    <name evidence="3" type="ORF">HGA02_16895</name>
</gene>
<dbReference type="InterPro" id="IPR050766">
    <property type="entry name" value="Bact_Lucif_Oxidored"/>
</dbReference>
<name>A0ABX1K3K2_9CELL</name>
<dbReference type="InterPro" id="IPR011251">
    <property type="entry name" value="Luciferase-like_dom"/>
</dbReference>
<feature type="domain" description="Luciferase-like" evidence="2">
    <location>
        <begin position="16"/>
        <end position="73"/>
    </location>
</feature>
<proteinExistence type="predicted"/>
<evidence type="ECO:0000313" key="3">
    <source>
        <dbReference type="EMBL" id="NKY41140.1"/>
    </source>
</evidence>
<protein>
    <submittedName>
        <fullName evidence="3">LLM class flavin-dependent oxidoreductase</fullName>
    </submittedName>
</protein>
<dbReference type="PANTHER" id="PTHR30137:SF6">
    <property type="entry name" value="LUCIFERASE-LIKE MONOOXYGENASE"/>
    <property type="match status" value="1"/>
</dbReference>
<dbReference type="Pfam" id="PF00296">
    <property type="entry name" value="Bac_luciferase"/>
    <property type="match status" value="1"/>
</dbReference>
<sequence length="113" mass="11753">MPLDVTIPLSVLDTAPLSAGQSSADALAATTRLARAADALGYRRFWVAEHHAMPMVASTSPGVLLAHLAAATRSRIDRPSASARARHCATTGRGSLTCRTRPRVMSALSTSGS</sequence>
<dbReference type="InterPro" id="IPR036661">
    <property type="entry name" value="Luciferase-like_sf"/>
</dbReference>
<evidence type="ECO:0000259" key="2">
    <source>
        <dbReference type="Pfam" id="PF00296"/>
    </source>
</evidence>
<accession>A0ABX1K3K2</accession>